<dbReference type="SUPFAM" id="SSF69360">
    <property type="entry name" value="Cell wall binding repeat"/>
    <property type="match status" value="1"/>
</dbReference>
<dbReference type="InterPro" id="IPR005490">
    <property type="entry name" value="LD_TPept_cat_dom"/>
</dbReference>
<protein>
    <recommendedName>
        <fullName evidence="4">L,D-TPase catalytic domain-containing protein</fullName>
    </recommendedName>
</protein>
<dbReference type="Pfam" id="PF03734">
    <property type="entry name" value="YkuD"/>
    <property type="match status" value="1"/>
</dbReference>
<feature type="repeat" description="Cell wall-binding" evidence="2">
    <location>
        <begin position="105"/>
        <end position="124"/>
    </location>
</feature>
<reference evidence="5" key="2">
    <citation type="journal article" date="2021" name="PeerJ">
        <title>Extensive microbial diversity within the chicken gut microbiome revealed by metagenomics and culture.</title>
        <authorList>
            <person name="Gilroy R."/>
            <person name="Ravi A."/>
            <person name="Getino M."/>
            <person name="Pursley I."/>
            <person name="Horton D.L."/>
            <person name="Alikhan N.F."/>
            <person name="Baker D."/>
            <person name="Gharbi K."/>
            <person name="Hall N."/>
            <person name="Watson M."/>
            <person name="Adriaenssens E.M."/>
            <person name="Foster-Nyarko E."/>
            <person name="Jarju S."/>
            <person name="Secka A."/>
            <person name="Antonio M."/>
            <person name="Oren A."/>
            <person name="Chaudhuri R.R."/>
            <person name="La Ragione R."/>
            <person name="Hildebrand F."/>
            <person name="Pallen M.J."/>
        </authorList>
    </citation>
    <scope>NUCLEOTIDE SEQUENCE</scope>
    <source>
        <strain evidence="5">ChiSjej3B21-11622</strain>
    </source>
</reference>
<dbReference type="CDD" id="cd16913">
    <property type="entry name" value="YkuD_like"/>
    <property type="match status" value="1"/>
</dbReference>
<dbReference type="Proteomes" id="UP000886886">
    <property type="component" value="Unassembled WGS sequence"/>
</dbReference>
<keyword evidence="1" id="KW-0677">Repeat</keyword>
<keyword evidence="3" id="KW-0732">Signal</keyword>
<evidence type="ECO:0000256" key="1">
    <source>
        <dbReference type="ARBA" id="ARBA00022737"/>
    </source>
</evidence>
<dbReference type="AlphaFoldDB" id="A0A9D1D267"/>
<gene>
    <name evidence="5" type="ORF">IAB26_15060</name>
</gene>
<name>A0A9D1D267_9FIRM</name>
<dbReference type="PROSITE" id="PS51170">
    <property type="entry name" value="CW"/>
    <property type="match status" value="2"/>
</dbReference>
<dbReference type="PANTHER" id="PTHR38589">
    <property type="entry name" value="BLR0621 PROTEIN"/>
    <property type="match status" value="1"/>
</dbReference>
<evidence type="ECO:0000313" key="5">
    <source>
        <dbReference type="EMBL" id="HIQ97867.1"/>
    </source>
</evidence>
<evidence type="ECO:0000313" key="6">
    <source>
        <dbReference type="Proteomes" id="UP000886886"/>
    </source>
</evidence>
<proteinExistence type="predicted"/>
<reference evidence="5" key="1">
    <citation type="submission" date="2020-10" db="EMBL/GenBank/DDBJ databases">
        <authorList>
            <person name="Gilroy R."/>
        </authorList>
    </citation>
    <scope>NUCLEOTIDE SEQUENCE</scope>
    <source>
        <strain evidence="5">ChiSjej3B21-11622</strain>
    </source>
</reference>
<evidence type="ECO:0000259" key="4">
    <source>
        <dbReference type="Pfam" id="PF03734"/>
    </source>
</evidence>
<sequence length="307" mass="34272">MTRKHLLFLLLVLFLVISLTPASTKAATLTASGNLTDIRKAPKGRGTLKTTRKGKRFLKKNGAYAKNTWLKINGSYYYFNKRGYAHKGWLTYNGQRYYLSKNGARTTWTSLNGKWYYFKKNGVLSQYKKSDQVLLIRGSASKAKVYFLEKKSSTVWKLKRRTTGYLGRLGVGTHREGVPNTPSGDYSFGVAFGTKADPGTDFAYTQVDASHYWVDDSSSAYYNQFVSTNEVTADWNSAEHLIDYPAAYAYALSLNYNTKGTAGKGSAIFLHCSTGGPTAGCISVPQKDMVYFLKNLKTDARIIIQKS</sequence>
<feature type="signal peptide" evidence="3">
    <location>
        <begin position="1"/>
        <end position="26"/>
    </location>
</feature>
<dbReference type="Pfam" id="PF01473">
    <property type="entry name" value="Choline_bind_1"/>
    <property type="match status" value="1"/>
</dbReference>
<dbReference type="GO" id="GO:0016740">
    <property type="term" value="F:transferase activity"/>
    <property type="evidence" value="ECO:0007669"/>
    <property type="project" value="InterPro"/>
</dbReference>
<dbReference type="InterPro" id="IPR018337">
    <property type="entry name" value="Cell_wall/Cho-bd_repeat"/>
</dbReference>
<organism evidence="5 6">
    <name type="scientific">Candidatus Limivivens merdigallinarum</name>
    <dbReference type="NCBI Taxonomy" id="2840859"/>
    <lineage>
        <taxon>Bacteria</taxon>
        <taxon>Bacillati</taxon>
        <taxon>Bacillota</taxon>
        <taxon>Clostridia</taxon>
        <taxon>Lachnospirales</taxon>
        <taxon>Lachnospiraceae</taxon>
        <taxon>Lachnospiraceae incertae sedis</taxon>
        <taxon>Candidatus Limivivens</taxon>
    </lineage>
</organism>
<dbReference type="EMBL" id="DVFT01000222">
    <property type="protein sequence ID" value="HIQ97867.1"/>
    <property type="molecule type" value="Genomic_DNA"/>
</dbReference>
<feature type="repeat" description="Cell wall-binding" evidence="2">
    <location>
        <begin position="66"/>
        <end position="85"/>
    </location>
</feature>
<evidence type="ECO:0000256" key="2">
    <source>
        <dbReference type="PROSITE-ProRule" id="PRU00591"/>
    </source>
</evidence>
<comment type="caution">
    <text evidence="5">The sequence shown here is derived from an EMBL/GenBank/DDBJ whole genome shotgun (WGS) entry which is preliminary data.</text>
</comment>
<dbReference type="Pfam" id="PF19127">
    <property type="entry name" value="Choline_bind_3"/>
    <property type="match status" value="1"/>
</dbReference>
<accession>A0A9D1D267</accession>
<dbReference type="Gene3D" id="2.10.270.10">
    <property type="entry name" value="Cholin Binding"/>
    <property type="match status" value="1"/>
</dbReference>
<evidence type="ECO:0000256" key="3">
    <source>
        <dbReference type="SAM" id="SignalP"/>
    </source>
</evidence>
<feature type="chain" id="PRO_5038363974" description="L,D-TPase catalytic domain-containing protein" evidence="3">
    <location>
        <begin position="27"/>
        <end position="307"/>
    </location>
</feature>
<feature type="domain" description="L,D-TPase catalytic" evidence="4">
    <location>
        <begin position="180"/>
        <end position="304"/>
    </location>
</feature>
<dbReference type="PANTHER" id="PTHR38589:SF1">
    <property type="entry name" value="BLR0621 PROTEIN"/>
    <property type="match status" value="1"/>
</dbReference>